<dbReference type="NCBIfam" id="NF033537">
    <property type="entry name" value="lasso_biosyn_B2"/>
    <property type="match status" value="1"/>
</dbReference>
<dbReference type="KEGG" id="ngf:FRF71_04980"/>
<dbReference type="Proteomes" id="UP000321172">
    <property type="component" value="Chromosome"/>
</dbReference>
<evidence type="ECO:0000259" key="1">
    <source>
        <dbReference type="Pfam" id="PF13471"/>
    </source>
</evidence>
<accession>A0A5B8S265</accession>
<reference evidence="2 3" key="1">
    <citation type="journal article" date="2013" name="J. Microbiol. Biotechnol.">
        <title>Novosphingobium ginsenosidimutans sp. nov., with the ability to convert ginsenoside.</title>
        <authorList>
            <person name="Kim J.K."/>
            <person name="He D."/>
            <person name="Liu Q.M."/>
            <person name="Park H.Y."/>
            <person name="Jung M.S."/>
            <person name="Yoon M.H."/>
            <person name="Kim S.C."/>
            <person name="Im W.T."/>
        </authorList>
    </citation>
    <scope>NUCLEOTIDE SEQUENCE [LARGE SCALE GENOMIC DNA]</scope>
    <source>
        <strain evidence="2 3">FW-6</strain>
    </source>
</reference>
<dbReference type="InterPro" id="IPR053521">
    <property type="entry name" value="McjB-like"/>
</dbReference>
<protein>
    <submittedName>
        <fullName evidence="2">Lasso peptide biosynthesis B2 protein</fullName>
    </submittedName>
</protein>
<organism evidence="2 3">
    <name type="scientific">Novosphingobium ginsenosidimutans</name>
    <dbReference type="NCBI Taxonomy" id="1176536"/>
    <lineage>
        <taxon>Bacteria</taxon>
        <taxon>Pseudomonadati</taxon>
        <taxon>Pseudomonadota</taxon>
        <taxon>Alphaproteobacteria</taxon>
        <taxon>Sphingomonadales</taxon>
        <taxon>Sphingomonadaceae</taxon>
        <taxon>Novosphingobium</taxon>
    </lineage>
</organism>
<evidence type="ECO:0000313" key="2">
    <source>
        <dbReference type="EMBL" id="QEA15541.1"/>
    </source>
</evidence>
<gene>
    <name evidence="2" type="ORF">FRF71_04980</name>
</gene>
<dbReference type="InterPro" id="IPR032708">
    <property type="entry name" value="McjB_C"/>
</dbReference>
<proteinExistence type="predicted"/>
<dbReference type="RefSeq" id="WP_147089519.1">
    <property type="nucleotide sequence ID" value="NZ_BAABJD010000001.1"/>
</dbReference>
<sequence>MMRWRLLVAEALVLLAAARLLVAGVRLGRWRHLLGPVAVAAQARSASDGDRLLAKAVERASLHLPGQTKCLPQAMALHWMLRRRDRPAQLVIAVLPDAARGGVDDLHAWVACGDEILIGALDQPFQALARFGH</sequence>
<dbReference type="EMBL" id="CP042345">
    <property type="protein sequence ID" value="QEA15541.1"/>
    <property type="molecule type" value="Genomic_DNA"/>
</dbReference>
<dbReference type="AlphaFoldDB" id="A0A5B8S265"/>
<dbReference type="OrthoDB" id="7560858at2"/>
<evidence type="ECO:0000313" key="3">
    <source>
        <dbReference type="Proteomes" id="UP000321172"/>
    </source>
</evidence>
<dbReference type="Pfam" id="PF13471">
    <property type="entry name" value="Transglut_core3"/>
    <property type="match status" value="1"/>
</dbReference>
<keyword evidence="3" id="KW-1185">Reference proteome</keyword>
<feature type="domain" description="Microcin J25-processing protein McjB C-terminal" evidence="1">
    <location>
        <begin position="12"/>
        <end position="126"/>
    </location>
</feature>
<name>A0A5B8S265_9SPHN</name>